<dbReference type="OrthoDB" id="122531at2"/>
<sequence length="147" mass="16160">MEQPEEIVPRFTAAWMERDAAQLASLFAADAEFVNVVGLWWHDREAIEKAHHYGLSTFFAESTLTPGAIRIRRVGSSAAIVQCRFTLTGQIAPDGSIGGARQTILTFVLERQGAIWHCVAAQNTDVVPGAETQLAHRDALRPADYRA</sequence>
<dbReference type="Gene3D" id="3.10.450.50">
    <property type="match status" value="1"/>
</dbReference>
<dbReference type="AlphaFoldDB" id="A0A1I0WGE9"/>
<dbReference type="Pfam" id="PF14534">
    <property type="entry name" value="DUF4440"/>
    <property type="match status" value="1"/>
</dbReference>
<dbReference type="STRING" id="871651.SAMN05421688_1414"/>
<dbReference type="SUPFAM" id="SSF54427">
    <property type="entry name" value="NTF2-like"/>
    <property type="match status" value="1"/>
</dbReference>
<dbReference type="EMBL" id="FOJU01000002">
    <property type="protein sequence ID" value="SFA87822.1"/>
    <property type="molecule type" value="Genomic_DNA"/>
</dbReference>
<organism evidence="2 3">
    <name type="scientific">Poseidonocella pacifica</name>
    <dbReference type="NCBI Taxonomy" id="871651"/>
    <lineage>
        <taxon>Bacteria</taxon>
        <taxon>Pseudomonadati</taxon>
        <taxon>Pseudomonadota</taxon>
        <taxon>Alphaproteobacteria</taxon>
        <taxon>Rhodobacterales</taxon>
        <taxon>Roseobacteraceae</taxon>
        <taxon>Poseidonocella</taxon>
    </lineage>
</organism>
<keyword evidence="3" id="KW-1185">Reference proteome</keyword>
<evidence type="ECO:0000313" key="2">
    <source>
        <dbReference type="EMBL" id="SFA87822.1"/>
    </source>
</evidence>
<dbReference type="RefSeq" id="WP_092062306.1">
    <property type="nucleotide sequence ID" value="NZ_FOJU01000002.1"/>
</dbReference>
<accession>A0A1I0WGE9</accession>
<dbReference type="NCBIfam" id="TIGR02246">
    <property type="entry name" value="SgcJ/EcaC family oxidoreductase"/>
    <property type="match status" value="1"/>
</dbReference>
<dbReference type="InterPro" id="IPR011944">
    <property type="entry name" value="Steroid_delta5-4_isomerase"/>
</dbReference>
<evidence type="ECO:0000259" key="1">
    <source>
        <dbReference type="Pfam" id="PF14534"/>
    </source>
</evidence>
<gene>
    <name evidence="2" type="ORF">SAMN05421688_1414</name>
</gene>
<proteinExistence type="predicted"/>
<dbReference type="InterPro" id="IPR027843">
    <property type="entry name" value="DUF4440"/>
</dbReference>
<evidence type="ECO:0000313" key="3">
    <source>
        <dbReference type="Proteomes" id="UP000198796"/>
    </source>
</evidence>
<dbReference type="Proteomes" id="UP000198796">
    <property type="component" value="Unassembled WGS sequence"/>
</dbReference>
<name>A0A1I0WGE9_9RHOB</name>
<protein>
    <recommendedName>
        <fullName evidence="1">DUF4440 domain-containing protein</fullName>
    </recommendedName>
</protein>
<reference evidence="2 3" key="1">
    <citation type="submission" date="2016-10" db="EMBL/GenBank/DDBJ databases">
        <authorList>
            <person name="de Groot N.N."/>
        </authorList>
    </citation>
    <scope>NUCLEOTIDE SEQUENCE [LARGE SCALE GENOMIC DNA]</scope>
    <source>
        <strain evidence="2 3">DSM 29316</strain>
    </source>
</reference>
<dbReference type="InterPro" id="IPR032710">
    <property type="entry name" value="NTF2-like_dom_sf"/>
</dbReference>
<feature type="domain" description="DUF4440" evidence="1">
    <location>
        <begin position="9"/>
        <end position="117"/>
    </location>
</feature>